<dbReference type="VEuPathDB" id="FungiDB:CC77DRAFT_1055900"/>
<feature type="domain" description="Oxidoreductase acuF-like C2H2 type zinc-finger" evidence="2">
    <location>
        <begin position="301"/>
        <end position="326"/>
    </location>
</feature>
<comment type="caution">
    <text evidence="3">The sequence shown here is derived from an EMBL/GenBank/DDBJ whole genome shotgun (WGS) entry which is preliminary data.</text>
</comment>
<dbReference type="EMBL" id="PDXD01000002">
    <property type="protein sequence ID" value="RYN81714.1"/>
    <property type="molecule type" value="Genomic_DNA"/>
</dbReference>
<name>A0A4Q4NSH0_ALTAL</name>
<feature type="compositionally biased region" description="Low complexity" evidence="1">
    <location>
        <begin position="591"/>
        <end position="605"/>
    </location>
</feature>
<accession>A0A4Q4NSH0</accession>
<dbReference type="Proteomes" id="UP000291422">
    <property type="component" value="Unassembled WGS sequence"/>
</dbReference>
<dbReference type="Pfam" id="PF26082">
    <property type="entry name" value="zf-C2H2_AcuF"/>
    <property type="match status" value="1"/>
</dbReference>
<evidence type="ECO:0000313" key="4">
    <source>
        <dbReference type="Proteomes" id="UP000291422"/>
    </source>
</evidence>
<dbReference type="PANTHER" id="PTHR35391">
    <property type="entry name" value="C2H2-TYPE DOMAIN-CONTAINING PROTEIN-RELATED"/>
    <property type="match status" value="1"/>
</dbReference>
<feature type="compositionally biased region" description="Basic and acidic residues" evidence="1">
    <location>
        <begin position="474"/>
        <end position="500"/>
    </location>
</feature>
<gene>
    <name evidence="3" type="ORF">AA0117_g1912</name>
</gene>
<evidence type="ECO:0000259" key="2">
    <source>
        <dbReference type="Pfam" id="PF26082"/>
    </source>
</evidence>
<protein>
    <recommendedName>
        <fullName evidence="2">Oxidoreductase acuF-like C2H2 type zinc-finger domain-containing protein</fullName>
    </recommendedName>
</protein>
<organism evidence="3 4">
    <name type="scientific">Alternaria alternata</name>
    <name type="common">Alternaria rot fungus</name>
    <name type="synonym">Torula alternata</name>
    <dbReference type="NCBI Taxonomy" id="5599"/>
    <lineage>
        <taxon>Eukaryota</taxon>
        <taxon>Fungi</taxon>
        <taxon>Dikarya</taxon>
        <taxon>Ascomycota</taxon>
        <taxon>Pezizomycotina</taxon>
        <taxon>Dothideomycetes</taxon>
        <taxon>Pleosporomycetidae</taxon>
        <taxon>Pleosporales</taxon>
        <taxon>Pleosporineae</taxon>
        <taxon>Pleosporaceae</taxon>
        <taxon>Alternaria</taxon>
        <taxon>Alternaria sect. Alternaria</taxon>
        <taxon>Alternaria alternata complex</taxon>
    </lineage>
</organism>
<proteinExistence type="predicted"/>
<dbReference type="AlphaFoldDB" id="A0A4Q4NSH0"/>
<dbReference type="InterPro" id="IPR058925">
    <property type="entry name" value="zf-C2H2_AcuF"/>
</dbReference>
<reference evidence="4" key="1">
    <citation type="journal article" date="2019" name="bioRxiv">
        <title>Genomics, evolutionary history and diagnostics of the Alternaria alternata species group including apple and Asian pear pathotypes.</title>
        <authorList>
            <person name="Armitage A.D."/>
            <person name="Cockerton H.M."/>
            <person name="Sreenivasaprasad S."/>
            <person name="Woodhall J.W."/>
            <person name="Lane C.R."/>
            <person name="Harrison R.J."/>
            <person name="Clarkson J.P."/>
        </authorList>
    </citation>
    <scope>NUCLEOTIDE SEQUENCE [LARGE SCALE GENOMIC DNA]</scope>
    <source>
        <strain evidence="4">FERA 1177</strain>
    </source>
</reference>
<feature type="compositionally biased region" description="Basic and acidic residues" evidence="1">
    <location>
        <begin position="88"/>
        <end position="106"/>
    </location>
</feature>
<sequence length="613" mass="70132">MDLSISQAHTTCVAAFLALIKASHIPYTERSNEAQDIFDKYKLWAGNVGAIHMNVLRITEDPDPDPSGASTDESDSADSPWEVSSDSEVEKQPEQKLRRQDTDRKNGGSRSPAKPALLDSINFIVECLWRLPIRRPAPADRMKDKNFADTTGYFPFDLMHVRDKFPDLNETVTTRLAKMISRRRQLMRYRKDHTDALQEEEATVIDVPRPEHNNLSSHIKLDVASELAPSIKAPSQSTELTKATTLKINASMATLWPTTGNYAQSVSESGSSIVSEQTADAITIRFPDRPRTKEGQILEQYICPYCSTAQRTPSERKWKKHVLSDLQPYVCTYPDCQLNDHFFEKKDDWYQHESRVHRVQWFCNTETHDPFIDIEDFLDHMHKIHSEPLDKAQLLSFRRGFQRPSGAHSGTCTLCNKETSRLKSHIARHLEQLALFAIPPKDYRDDWKGDDSSSDNASSNATRRDLQTLSSSHKQKESSEGRSEGSAPKFDDWQDDRMDESNPQGTEIYDGTALGSFDQLGDEWNFIPPKFEEPRVRDDIPSTRFPQERNDSEVTRGRRMDEKRPRIRSVAPHPRPHSPPQPSTLTKGNSLRKNYLPKNLLPKNLLPKRDQRK</sequence>
<evidence type="ECO:0000256" key="1">
    <source>
        <dbReference type="SAM" id="MobiDB-lite"/>
    </source>
</evidence>
<evidence type="ECO:0000313" key="3">
    <source>
        <dbReference type="EMBL" id="RYN81714.1"/>
    </source>
</evidence>
<feature type="compositionally biased region" description="Basic and acidic residues" evidence="1">
    <location>
        <begin position="530"/>
        <end position="564"/>
    </location>
</feature>
<feature type="region of interest" description="Disordered" evidence="1">
    <location>
        <begin position="445"/>
        <end position="613"/>
    </location>
</feature>
<feature type="region of interest" description="Disordered" evidence="1">
    <location>
        <begin position="58"/>
        <end position="113"/>
    </location>
</feature>
<dbReference type="PANTHER" id="PTHR35391:SF7">
    <property type="entry name" value="C2H2-TYPE DOMAIN-CONTAINING PROTEIN"/>
    <property type="match status" value="1"/>
</dbReference>